<dbReference type="Gene3D" id="3.40.50.850">
    <property type="entry name" value="Isochorismatase-like"/>
    <property type="match status" value="1"/>
</dbReference>
<gene>
    <name evidence="3" type="ORF">GSBLH_T00004251001</name>
</gene>
<dbReference type="PANTHER" id="PTHR14119:SF3">
    <property type="entry name" value="ISOCHORISMATASE DOMAIN-CONTAINING PROTEIN 2"/>
    <property type="match status" value="1"/>
</dbReference>
<evidence type="ECO:0000256" key="1">
    <source>
        <dbReference type="ARBA" id="ARBA00006336"/>
    </source>
</evidence>
<dbReference type="OMA" id="HVCVFQT"/>
<evidence type="ECO:0000259" key="2">
    <source>
        <dbReference type="Pfam" id="PF00857"/>
    </source>
</evidence>
<dbReference type="InterPro" id="IPR036380">
    <property type="entry name" value="Isochorismatase-like_sf"/>
</dbReference>
<dbReference type="PANTHER" id="PTHR14119">
    <property type="entry name" value="HYDROLASE"/>
    <property type="match status" value="1"/>
</dbReference>
<evidence type="ECO:0000313" key="3">
    <source>
        <dbReference type="EMBL" id="CBK24528.2"/>
    </source>
</evidence>
<dbReference type="OrthoDB" id="269496at2759"/>
<dbReference type="Proteomes" id="UP000008312">
    <property type="component" value="Unassembled WGS sequence"/>
</dbReference>
<feature type="domain" description="Isochorismatase-like" evidence="2">
    <location>
        <begin position="10"/>
        <end position="166"/>
    </location>
</feature>
<reference evidence="3" key="1">
    <citation type="submission" date="2010-02" db="EMBL/GenBank/DDBJ databases">
        <title>Sequencing and annotation of the Blastocystis hominis genome.</title>
        <authorList>
            <person name="Wincker P."/>
        </authorList>
    </citation>
    <scope>NUCLEOTIDE SEQUENCE</scope>
    <source>
        <strain evidence="3">Singapore isolate B</strain>
    </source>
</reference>
<sequence length="199" mass="22411">MFSRLLNTNTAFFICDVQGCFLKSIFAVDEVIHSTSFLLKTARALEVPCVITEQYPDKLKHTVDSLLPLINETETQKAFPVFPKVDFSMLTQDVRNYLQSTLPNVKNIVLCGMETHVCVLQTCYDLMNSGYKVHLCVDAVSSRSPVDRKVALNQLQKDGAILTTTENVAFQLIGSKNHPHFRAISALVKEKELPKQLDY</sequence>
<proteinExistence type="inferred from homology"/>
<evidence type="ECO:0000313" key="4">
    <source>
        <dbReference type="Proteomes" id="UP000008312"/>
    </source>
</evidence>
<dbReference type="SUPFAM" id="SSF52499">
    <property type="entry name" value="Isochorismatase-like hydrolases"/>
    <property type="match status" value="1"/>
</dbReference>
<comment type="similarity">
    <text evidence="1">Belongs to the isochorismatase family.</text>
</comment>
<dbReference type="InterPro" id="IPR050993">
    <property type="entry name" value="Isochorismatase_domain"/>
</dbReference>
<keyword evidence="4" id="KW-1185">Reference proteome</keyword>
<protein>
    <recommendedName>
        <fullName evidence="2">Isochorismatase-like domain-containing protein</fullName>
    </recommendedName>
</protein>
<dbReference type="InParanoid" id="D8M8Y9"/>
<organism evidence="3">
    <name type="scientific">Blastocystis hominis</name>
    <dbReference type="NCBI Taxonomy" id="12968"/>
    <lineage>
        <taxon>Eukaryota</taxon>
        <taxon>Sar</taxon>
        <taxon>Stramenopiles</taxon>
        <taxon>Bigyra</taxon>
        <taxon>Opalozoa</taxon>
        <taxon>Opalinata</taxon>
        <taxon>Blastocystidae</taxon>
        <taxon>Blastocystis</taxon>
    </lineage>
</organism>
<dbReference type="GeneID" id="24921287"/>
<dbReference type="RefSeq" id="XP_012898576.1">
    <property type="nucleotide sequence ID" value="XM_013043122.1"/>
</dbReference>
<name>D8M8Y9_BLAHO</name>
<dbReference type="InterPro" id="IPR000868">
    <property type="entry name" value="Isochorismatase-like_dom"/>
</dbReference>
<accession>D8M8Y9</accession>
<dbReference type="EMBL" id="FN668688">
    <property type="protein sequence ID" value="CBK24528.2"/>
    <property type="molecule type" value="Genomic_DNA"/>
</dbReference>
<dbReference type="AlphaFoldDB" id="D8M8Y9"/>
<dbReference type="Pfam" id="PF00857">
    <property type="entry name" value="Isochorismatase"/>
    <property type="match status" value="1"/>
</dbReference>